<gene>
    <name evidence="12" type="ORF">JKP88DRAFT_335105</name>
</gene>
<evidence type="ECO:0000256" key="5">
    <source>
        <dbReference type="ARBA" id="ARBA00022533"/>
    </source>
</evidence>
<protein>
    <recommendedName>
        <fullName evidence="4">uracil phosphoribosyltransferase</fullName>
        <ecNumber evidence="4">2.4.2.9</ecNumber>
    </recommendedName>
</protein>
<comment type="similarity">
    <text evidence="3">Belongs to the UPRTase family.</text>
</comment>
<dbReference type="InterPro" id="IPR029057">
    <property type="entry name" value="PRTase-like"/>
</dbReference>
<evidence type="ECO:0000256" key="9">
    <source>
        <dbReference type="ARBA" id="ARBA00023134"/>
    </source>
</evidence>
<keyword evidence="7 12" id="KW-0808">Transferase</keyword>
<dbReference type="InterPro" id="IPR050054">
    <property type="entry name" value="UPRTase/APRTase"/>
</dbReference>
<keyword evidence="13" id="KW-1185">Reference proteome</keyword>
<evidence type="ECO:0000259" key="11">
    <source>
        <dbReference type="Pfam" id="PF14681"/>
    </source>
</evidence>
<evidence type="ECO:0000256" key="1">
    <source>
        <dbReference type="ARBA" id="ARBA00001946"/>
    </source>
</evidence>
<keyword evidence="6 12" id="KW-0328">Glycosyltransferase</keyword>
<feature type="compositionally biased region" description="Gly residues" evidence="10">
    <location>
        <begin position="251"/>
        <end position="261"/>
    </location>
</feature>
<evidence type="ECO:0000313" key="12">
    <source>
        <dbReference type="EMBL" id="KAG5176443.1"/>
    </source>
</evidence>
<organism evidence="12 13">
    <name type="scientific">Tribonema minus</name>
    <dbReference type="NCBI Taxonomy" id="303371"/>
    <lineage>
        <taxon>Eukaryota</taxon>
        <taxon>Sar</taxon>
        <taxon>Stramenopiles</taxon>
        <taxon>Ochrophyta</taxon>
        <taxon>PX clade</taxon>
        <taxon>Xanthophyceae</taxon>
        <taxon>Tribonematales</taxon>
        <taxon>Tribonemataceae</taxon>
        <taxon>Tribonema</taxon>
    </lineage>
</organism>
<dbReference type="EMBL" id="JAFCMP010000536">
    <property type="protein sequence ID" value="KAG5176443.1"/>
    <property type="molecule type" value="Genomic_DNA"/>
</dbReference>
<feature type="region of interest" description="Disordered" evidence="10">
    <location>
        <begin position="230"/>
        <end position="261"/>
    </location>
</feature>
<evidence type="ECO:0000313" key="13">
    <source>
        <dbReference type="Proteomes" id="UP000664859"/>
    </source>
</evidence>
<dbReference type="AlphaFoldDB" id="A0A835YL27"/>
<dbReference type="NCBIfam" id="NF001097">
    <property type="entry name" value="PRK00129.1"/>
    <property type="match status" value="1"/>
</dbReference>
<sequence>MSAANGHPAAAENDADDGYTPPPGVQVSSHPVLMHKLSLIRRKSTNSREFRSLFREISFYLGYEATQDLHTKVAHIHTHTAEFCEVRKIADKVAVIPILRGGLGMTDAMLELLPNAPVYHIGMYRNPGSSMPIQYYNRLPKGQSCDVAILLDPIIASAKTICATVSIIKKWGAARVKVVTLIVSRTGLAQLLAVHPDVIVHCAAVDTLADNGHDLVPGIGDAGDRLYLGPDHVDDDELQSPGNKRQRSDAGAGGGGIGKQF</sequence>
<keyword evidence="5" id="KW-0021">Allosteric enzyme</keyword>
<dbReference type="OrthoDB" id="10257085at2759"/>
<evidence type="ECO:0000256" key="6">
    <source>
        <dbReference type="ARBA" id="ARBA00022676"/>
    </source>
</evidence>
<feature type="domain" description="Phosphoribosyltransferase" evidence="11">
    <location>
        <begin position="27"/>
        <end position="227"/>
    </location>
</feature>
<dbReference type="PANTHER" id="PTHR32315:SF4">
    <property type="entry name" value="URACIL PHOSPHORIBOSYLTRANSFERASE, CHLOROPLASTIC"/>
    <property type="match status" value="1"/>
</dbReference>
<dbReference type="EC" id="2.4.2.9" evidence="4"/>
<keyword evidence="8" id="KW-0547">Nucleotide-binding</keyword>
<evidence type="ECO:0000256" key="2">
    <source>
        <dbReference type="ARBA" id="ARBA00005180"/>
    </source>
</evidence>
<evidence type="ECO:0000256" key="4">
    <source>
        <dbReference type="ARBA" id="ARBA00011894"/>
    </source>
</evidence>
<evidence type="ECO:0000256" key="3">
    <source>
        <dbReference type="ARBA" id="ARBA00009516"/>
    </source>
</evidence>
<dbReference type="Pfam" id="PF14681">
    <property type="entry name" value="UPRTase"/>
    <property type="match status" value="1"/>
</dbReference>
<evidence type="ECO:0000256" key="8">
    <source>
        <dbReference type="ARBA" id="ARBA00022741"/>
    </source>
</evidence>
<dbReference type="GO" id="GO:0004845">
    <property type="term" value="F:uracil phosphoribosyltransferase activity"/>
    <property type="evidence" value="ECO:0007669"/>
    <property type="project" value="UniProtKB-EC"/>
</dbReference>
<dbReference type="SUPFAM" id="SSF53271">
    <property type="entry name" value="PRTase-like"/>
    <property type="match status" value="1"/>
</dbReference>
<dbReference type="Gene3D" id="3.40.50.2020">
    <property type="match status" value="1"/>
</dbReference>
<evidence type="ECO:0000256" key="10">
    <source>
        <dbReference type="SAM" id="MobiDB-lite"/>
    </source>
</evidence>
<comment type="pathway">
    <text evidence="2">Pyrimidine metabolism; UMP biosynthesis via salvage pathway; UMP from uracil: step 1/1.</text>
</comment>
<comment type="cofactor">
    <cofactor evidence="1">
        <name>Mg(2+)</name>
        <dbReference type="ChEBI" id="CHEBI:18420"/>
    </cofactor>
</comment>
<dbReference type="InterPro" id="IPR000836">
    <property type="entry name" value="PRTase_dom"/>
</dbReference>
<accession>A0A835YL27</accession>
<dbReference type="CDD" id="cd06223">
    <property type="entry name" value="PRTases_typeI"/>
    <property type="match status" value="1"/>
</dbReference>
<comment type="caution">
    <text evidence="12">The sequence shown here is derived from an EMBL/GenBank/DDBJ whole genome shotgun (WGS) entry which is preliminary data.</text>
</comment>
<dbReference type="PANTHER" id="PTHR32315">
    <property type="entry name" value="ADENINE PHOSPHORIBOSYLTRANSFERASE"/>
    <property type="match status" value="1"/>
</dbReference>
<name>A0A835YL27_9STRA</name>
<reference evidence="12" key="1">
    <citation type="submission" date="2021-02" db="EMBL/GenBank/DDBJ databases">
        <title>First Annotated Genome of the Yellow-green Alga Tribonema minus.</title>
        <authorList>
            <person name="Mahan K.M."/>
        </authorList>
    </citation>
    <scope>NUCLEOTIDE SEQUENCE</scope>
    <source>
        <strain evidence="12">UTEX B ZZ1240</strain>
    </source>
</reference>
<proteinExistence type="inferred from homology"/>
<keyword evidence="9" id="KW-0342">GTP-binding</keyword>
<evidence type="ECO:0000256" key="7">
    <source>
        <dbReference type="ARBA" id="ARBA00022679"/>
    </source>
</evidence>
<dbReference type="GO" id="GO:0005525">
    <property type="term" value="F:GTP binding"/>
    <property type="evidence" value="ECO:0007669"/>
    <property type="project" value="UniProtKB-KW"/>
</dbReference>
<feature type="region of interest" description="Disordered" evidence="10">
    <location>
        <begin position="1"/>
        <end position="27"/>
    </location>
</feature>
<dbReference type="Proteomes" id="UP000664859">
    <property type="component" value="Unassembled WGS sequence"/>
</dbReference>